<evidence type="ECO:0000256" key="2">
    <source>
        <dbReference type="ARBA" id="ARBA00022692"/>
    </source>
</evidence>
<evidence type="ECO:0000256" key="5">
    <source>
        <dbReference type="SAM" id="Phobius"/>
    </source>
</evidence>
<feature type="transmembrane region" description="Helical" evidence="5">
    <location>
        <begin position="80"/>
        <end position="101"/>
    </location>
</feature>
<dbReference type="InterPro" id="IPR036259">
    <property type="entry name" value="MFS_trans_sf"/>
</dbReference>
<evidence type="ECO:0000256" key="4">
    <source>
        <dbReference type="ARBA" id="ARBA00023136"/>
    </source>
</evidence>
<dbReference type="PANTHER" id="PTHR23514">
    <property type="entry name" value="BYPASS OF STOP CODON PROTEIN 6"/>
    <property type="match status" value="1"/>
</dbReference>
<feature type="transmembrane region" description="Helical" evidence="5">
    <location>
        <begin position="21"/>
        <end position="43"/>
    </location>
</feature>
<feature type="transmembrane region" description="Helical" evidence="5">
    <location>
        <begin position="176"/>
        <end position="196"/>
    </location>
</feature>
<evidence type="ECO:0000256" key="3">
    <source>
        <dbReference type="ARBA" id="ARBA00022989"/>
    </source>
</evidence>
<keyword evidence="2 5" id="KW-0812">Transmembrane</keyword>
<dbReference type="GO" id="GO:0022857">
    <property type="term" value="F:transmembrane transporter activity"/>
    <property type="evidence" value="ECO:0007669"/>
    <property type="project" value="InterPro"/>
</dbReference>
<feature type="transmembrane region" description="Helical" evidence="5">
    <location>
        <begin position="312"/>
        <end position="331"/>
    </location>
</feature>
<keyword evidence="4 5" id="KW-0472">Membrane</keyword>
<feature type="transmembrane region" description="Helical" evidence="5">
    <location>
        <begin position="369"/>
        <end position="389"/>
    </location>
</feature>
<comment type="caution">
    <text evidence="7">The sequence shown here is derived from an EMBL/GenBank/DDBJ whole genome shotgun (WGS) entry which is preliminary data.</text>
</comment>
<dbReference type="PANTHER" id="PTHR23514:SF13">
    <property type="entry name" value="INNER MEMBRANE PROTEIN YBJJ"/>
    <property type="match status" value="1"/>
</dbReference>
<dbReference type="SUPFAM" id="SSF103473">
    <property type="entry name" value="MFS general substrate transporter"/>
    <property type="match status" value="1"/>
</dbReference>
<organism evidence="7 8">
    <name type="scientific">Acinetobacter pseudolwoffii</name>
    <dbReference type="NCBI Taxonomy" id="2053287"/>
    <lineage>
        <taxon>Bacteria</taxon>
        <taxon>Pseudomonadati</taxon>
        <taxon>Pseudomonadota</taxon>
        <taxon>Gammaproteobacteria</taxon>
        <taxon>Moraxellales</taxon>
        <taxon>Moraxellaceae</taxon>
        <taxon>Acinetobacter</taxon>
    </lineage>
</organism>
<dbReference type="EMBL" id="PHRG01000001">
    <property type="protein sequence ID" value="PJO76297.1"/>
    <property type="molecule type" value="Genomic_DNA"/>
</dbReference>
<proteinExistence type="predicted"/>
<dbReference type="GO" id="GO:0016020">
    <property type="term" value="C:membrane"/>
    <property type="evidence" value="ECO:0007669"/>
    <property type="project" value="UniProtKB-SubCell"/>
</dbReference>
<evidence type="ECO:0000313" key="7">
    <source>
        <dbReference type="EMBL" id="PJO76297.1"/>
    </source>
</evidence>
<dbReference type="Proteomes" id="UP000243446">
    <property type="component" value="Unassembled WGS sequence"/>
</dbReference>
<feature type="transmembrane region" description="Helical" evidence="5">
    <location>
        <begin position="107"/>
        <end position="129"/>
    </location>
</feature>
<dbReference type="InterPro" id="IPR020846">
    <property type="entry name" value="MFS_dom"/>
</dbReference>
<feature type="transmembrane region" description="Helical" evidence="5">
    <location>
        <begin position="216"/>
        <end position="234"/>
    </location>
</feature>
<dbReference type="Gene3D" id="1.20.1250.20">
    <property type="entry name" value="MFS general substrate transporter like domains"/>
    <property type="match status" value="2"/>
</dbReference>
<dbReference type="CDD" id="cd17393">
    <property type="entry name" value="MFS_MosC_like"/>
    <property type="match status" value="1"/>
</dbReference>
<feature type="transmembrane region" description="Helical" evidence="5">
    <location>
        <begin position="287"/>
        <end position="306"/>
    </location>
</feature>
<dbReference type="PROSITE" id="PS50850">
    <property type="entry name" value="MFS"/>
    <property type="match status" value="1"/>
</dbReference>
<feature type="transmembrane region" description="Helical" evidence="5">
    <location>
        <begin position="254"/>
        <end position="275"/>
    </location>
</feature>
<gene>
    <name evidence="7" type="ORF">CWI32_01210</name>
</gene>
<keyword evidence="3 5" id="KW-1133">Transmembrane helix</keyword>
<feature type="transmembrane region" description="Helical" evidence="5">
    <location>
        <begin position="343"/>
        <end position="363"/>
    </location>
</feature>
<protein>
    <submittedName>
        <fullName evidence="7">MFS transporter</fullName>
    </submittedName>
</protein>
<accession>A0A2H9YUH5</accession>
<dbReference type="InterPro" id="IPR011701">
    <property type="entry name" value="MFS"/>
</dbReference>
<dbReference type="PRINTS" id="PR01035">
    <property type="entry name" value="TCRTETA"/>
</dbReference>
<feature type="transmembrane region" description="Helical" evidence="5">
    <location>
        <begin position="149"/>
        <end position="170"/>
    </location>
</feature>
<reference evidence="7 8" key="1">
    <citation type="submission" date="2017-11" db="EMBL/GenBank/DDBJ databases">
        <title>Revising the taxonomy of the Acinetobacter lwoffii group: the description of Acinetobacter pseudolwoffii sp. nov. and emended description of Acinetobacter lwoffii.</title>
        <authorList>
            <person name="Nemec A."/>
            <person name="Radolfova-Krizova L."/>
        </authorList>
    </citation>
    <scope>NUCLEOTIDE SEQUENCE [LARGE SCALE GENOMIC DNA]</scope>
    <source>
        <strain evidence="7 8">ANC 5044</strain>
    </source>
</reference>
<sequence length="415" mass="43329">MFNQTLLSRIQSPSPHLWQKIATALCFFSLGFSTAAWAPLIPYAQQRLLLNHADFGLLLLCAGIGSMLAMPLAGRLANTLGCRAVLAVVLTAFLFILPALAYSPNHLMMAISLFFFGASAGALGVTVNIQAAQVEKKLAKSLMSGFHGVCSLGGLAGVLGMTTLMGFGLAPLTGAVIVSAILLLIAILAIPFSLGIEPKTVLEETSSSEQSATKAAPTWAILGIGLICFVAFLSEGAAMDWSGIYLASQFNLPAAQTGLAYSFFAALMVLGRFSGHLIIQQFGEKNTILLSAILAATGLLTVVFAPVWQVVLLGYAILGLGSANIVPLMFSRAGRQKTLASHVALSYVSVFAYTGSLIGPALVGFGSEIIGLSLVFSVIAIGLFSIVILNHLTADPKDAQAAEELISPLQNETPA</sequence>
<dbReference type="RefSeq" id="WP_100534449.1">
    <property type="nucleotide sequence ID" value="NZ_CBDBYO010000010.1"/>
</dbReference>
<dbReference type="GeneID" id="97177596"/>
<evidence type="ECO:0000259" key="6">
    <source>
        <dbReference type="PROSITE" id="PS50850"/>
    </source>
</evidence>
<evidence type="ECO:0000256" key="1">
    <source>
        <dbReference type="ARBA" id="ARBA00004141"/>
    </source>
</evidence>
<dbReference type="InterPro" id="IPR051788">
    <property type="entry name" value="MFS_Transporter"/>
</dbReference>
<feature type="domain" description="Major facilitator superfamily (MFS) profile" evidence="6">
    <location>
        <begin position="19"/>
        <end position="397"/>
    </location>
</feature>
<dbReference type="InterPro" id="IPR001958">
    <property type="entry name" value="Tet-R_TetA/multi-R_MdtG-like"/>
</dbReference>
<evidence type="ECO:0000313" key="8">
    <source>
        <dbReference type="Proteomes" id="UP000243446"/>
    </source>
</evidence>
<feature type="transmembrane region" description="Helical" evidence="5">
    <location>
        <begin position="55"/>
        <end position="73"/>
    </location>
</feature>
<dbReference type="Pfam" id="PF07690">
    <property type="entry name" value="MFS_1"/>
    <property type="match status" value="1"/>
</dbReference>
<comment type="subcellular location">
    <subcellularLocation>
        <location evidence="1">Membrane</location>
        <topology evidence="1">Multi-pass membrane protein</topology>
    </subcellularLocation>
</comment>
<name>A0A2H9YUH5_9GAMM</name>
<dbReference type="AlphaFoldDB" id="A0A2H9YUH5"/>